<dbReference type="Pfam" id="PF04434">
    <property type="entry name" value="SWIM"/>
    <property type="match status" value="1"/>
</dbReference>
<dbReference type="PANTHER" id="PTHR31569:SF3">
    <property type="entry name" value="ZINC FINGER SWIM DOMAIN-CONTAINING PROTEIN 3"/>
    <property type="match status" value="1"/>
</dbReference>
<dbReference type="Pfam" id="PF19286">
    <property type="entry name" value="ZSWIM1-3_C"/>
    <property type="match status" value="1"/>
</dbReference>
<name>A0A9Q1B3R1_9SAUR</name>
<sequence length="516" mass="58653">MKSLFVKFPESLLLHQVPSQRGHVLYAFLVESKDRVGKLVHFATLKEDTEENVHKMLSVFKEFNPEWPKVKVVFVDLSFRHQPVLQKLFPSAQILLSVYHIVQLLEKKLKESRASFSFRTNLKLALKEAIFSTSSRNLETLSGLVKRLVDQELYEHLQTNWFSCEMLWYMHAKKGLHCCSAYIDSVDLITQRVSSLFSSQSSLEASVLRVVEYADCFNTKGLGNLNQGLSVLEQSSRSGLMEEPKRQTCASVKRSSTTTTTTTSLQSALTTVTKPPRPFLKHSTAKPVATMLAALQETCTDLAYQLCLNEWDVVQKSTQLFSTTKNKTDVQLLEDTHQVHDSGKGCSCYFYGRYQLPCRHILSMLLANRQVVEESMVGRRWQKKYQHLPVLRENSLGHPCHSNSSLEATAATEERWDKVQSLSKELGNLLLQSEGEELEERSATLRMIANIWAQCCELQEEEEEEEGAGKPRNIRNVGDLPFLWVKKEEVEDIEITSVTSGPTKEENHNSSALKTT</sequence>
<feature type="region of interest" description="Disordered" evidence="2">
    <location>
        <begin position="495"/>
        <end position="516"/>
    </location>
</feature>
<keyword evidence="5" id="KW-1185">Reference proteome</keyword>
<dbReference type="OrthoDB" id="124789at2759"/>
<feature type="domain" description="SWIM-type" evidence="3">
    <location>
        <begin position="328"/>
        <end position="369"/>
    </location>
</feature>
<dbReference type="InterPro" id="IPR048324">
    <property type="entry name" value="ZSWIM1-3_RNaseH-like"/>
</dbReference>
<organism evidence="4 5">
    <name type="scientific">Phrynocephalus forsythii</name>
    <dbReference type="NCBI Taxonomy" id="171643"/>
    <lineage>
        <taxon>Eukaryota</taxon>
        <taxon>Metazoa</taxon>
        <taxon>Chordata</taxon>
        <taxon>Craniata</taxon>
        <taxon>Vertebrata</taxon>
        <taxon>Euteleostomi</taxon>
        <taxon>Lepidosauria</taxon>
        <taxon>Squamata</taxon>
        <taxon>Bifurcata</taxon>
        <taxon>Unidentata</taxon>
        <taxon>Episquamata</taxon>
        <taxon>Toxicofera</taxon>
        <taxon>Iguania</taxon>
        <taxon>Acrodonta</taxon>
        <taxon>Agamidae</taxon>
        <taxon>Agaminae</taxon>
        <taxon>Phrynocephalus</taxon>
    </lineage>
</organism>
<gene>
    <name evidence="4" type="ORF">JRQ81_014473</name>
</gene>
<evidence type="ECO:0000256" key="2">
    <source>
        <dbReference type="SAM" id="MobiDB-lite"/>
    </source>
</evidence>
<dbReference type="InterPro" id="IPR052579">
    <property type="entry name" value="Zinc_finger_SWIM"/>
</dbReference>
<keyword evidence="1" id="KW-0862">Zinc</keyword>
<dbReference type="PANTHER" id="PTHR31569">
    <property type="entry name" value="SWIM-TYPE DOMAIN-CONTAINING PROTEIN"/>
    <property type="match status" value="1"/>
</dbReference>
<reference evidence="4" key="1">
    <citation type="journal article" date="2023" name="DNA Res.">
        <title>Chromosome-level genome assembly of Phrynocephalus forsythii using third-generation DNA sequencing and Hi-C analysis.</title>
        <authorList>
            <person name="Qi Y."/>
            <person name="Zhao W."/>
            <person name="Zhao Y."/>
            <person name="Niu C."/>
            <person name="Cao S."/>
            <person name="Zhang Y."/>
        </authorList>
    </citation>
    <scope>NUCLEOTIDE SEQUENCE</scope>
    <source>
        <tissue evidence="4">Muscle</tissue>
    </source>
</reference>
<dbReference type="EMBL" id="JAPFRF010000005">
    <property type="protein sequence ID" value="KAJ7332293.1"/>
    <property type="molecule type" value="Genomic_DNA"/>
</dbReference>
<keyword evidence="1" id="KW-0479">Metal-binding</keyword>
<proteinExistence type="predicted"/>
<dbReference type="InterPro" id="IPR007527">
    <property type="entry name" value="Znf_SWIM"/>
</dbReference>
<dbReference type="Proteomes" id="UP001142489">
    <property type="component" value="Unassembled WGS sequence"/>
</dbReference>
<comment type="caution">
    <text evidence="4">The sequence shown here is derived from an EMBL/GenBank/DDBJ whole genome shotgun (WGS) entry which is preliminary data.</text>
</comment>
<dbReference type="InterPro" id="IPR048326">
    <property type="entry name" value="ZSWIM1-3_helical"/>
</dbReference>
<protein>
    <recommendedName>
        <fullName evidence="3">SWIM-type domain-containing protein</fullName>
    </recommendedName>
</protein>
<evidence type="ECO:0000256" key="1">
    <source>
        <dbReference type="PROSITE-ProRule" id="PRU00325"/>
    </source>
</evidence>
<dbReference type="PROSITE" id="PS50966">
    <property type="entry name" value="ZF_SWIM"/>
    <property type="match status" value="1"/>
</dbReference>
<dbReference type="Pfam" id="PF21600">
    <property type="entry name" value="ZSWIM1-3_helical"/>
    <property type="match status" value="1"/>
</dbReference>
<evidence type="ECO:0000313" key="4">
    <source>
        <dbReference type="EMBL" id="KAJ7332293.1"/>
    </source>
</evidence>
<dbReference type="InterPro" id="IPR045563">
    <property type="entry name" value="ZSWIM1/3_C"/>
</dbReference>
<accession>A0A9Q1B3R1</accession>
<evidence type="ECO:0000313" key="5">
    <source>
        <dbReference type="Proteomes" id="UP001142489"/>
    </source>
</evidence>
<evidence type="ECO:0000259" key="3">
    <source>
        <dbReference type="PROSITE" id="PS50966"/>
    </source>
</evidence>
<dbReference type="Pfam" id="PF21056">
    <property type="entry name" value="ZSWIM1-3_RNaseH-like"/>
    <property type="match status" value="1"/>
</dbReference>
<keyword evidence="1" id="KW-0863">Zinc-finger</keyword>
<dbReference type="AlphaFoldDB" id="A0A9Q1B3R1"/>
<dbReference type="GO" id="GO:0008270">
    <property type="term" value="F:zinc ion binding"/>
    <property type="evidence" value="ECO:0007669"/>
    <property type="project" value="UniProtKB-KW"/>
</dbReference>